<proteinExistence type="predicted"/>
<evidence type="ECO:0000313" key="1">
    <source>
        <dbReference type="EMBL" id="KAI8434733.1"/>
    </source>
</evidence>
<protein>
    <submittedName>
        <fullName evidence="1">Uncharacterized protein</fullName>
    </submittedName>
</protein>
<organism evidence="1 2">
    <name type="scientific">Choristoneura fumiferana</name>
    <name type="common">Spruce budworm moth</name>
    <name type="synonym">Archips fumiferana</name>
    <dbReference type="NCBI Taxonomy" id="7141"/>
    <lineage>
        <taxon>Eukaryota</taxon>
        <taxon>Metazoa</taxon>
        <taxon>Ecdysozoa</taxon>
        <taxon>Arthropoda</taxon>
        <taxon>Hexapoda</taxon>
        <taxon>Insecta</taxon>
        <taxon>Pterygota</taxon>
        <taxon>Neoptera</taxon>
        <taxon>Endopterygota</taxon>
        <taxon>Lepidoptera</taxon>
        <taxon>Glossata</taxon>
        <taxon>Ditrysia</taxon>
        <taxon>Tortricoidea</taxon>
        <taxon>Tortricidae</taxon>
        <taxon>Tortricinae</taxon>
        <taxon>Choristoneura</taxon>
    </lineage>
</organism>
<dbReference type="EMBL" id="CM046105">
    <property type="protein sequence ID" value="KAI8434733.1"/>
    <property type="molecule type" value="Genomic_DNA"/>
</dbReference>
<keyword evidence="2" id="KW-1185">Reference proteome</keyword>
<dbReference type="Proteomes" id="UP001064048">
    <property type="component" value="Chromosome 5"/>
</dbReference>
<accession>A0ACC0KE38</accession>
<name>A0ACC0KE38_CHOFU</name>
<gene>
    <name evidence="1" type="ORF">MSG28_003254</name>
</gene>
<comment type="caution">
    <text evidence="1">The sequence shown here is derived from an EMBL/GenBank/DDBJ whole genome shotgun (WGS) entry which is preliminary data.</text>
</comment>
<evidence type="ECO:0000313" key="2">
    <source>
        <dbReference type="Proteomes" id="UP001064048"/>
    </source>
</evidence>
<sequence length="660" mass="71227">MSRVLCRKVFSLRLVVPMARNSSSFLIEDPKYSFLKELGLDKKNVGVFNGKWQANGQVIQSYSPANGKIIAEVQAASPADYEACAAAAQEAWHEWAELPAPARGEVVRQIGDALREKLQPLGQLVSLEMGKILPEAIGEVVEYIHVCDLALGLSRSLPGTIFPSERPGHVLLEKWNPLGAVGIITAFNFPVAVFGWNSAIAMVCGDVSVWKPSDTTPLIAVAVTKIVEGVLAKNNIPGAVAALCVGGKDVGQQLVKDPRMKLVSFTGSTAVGQQVGVEVQKRFGRHLLELGGNNAIIVNEDANLDLLLSAALFACAGTAGQRCTTTRRLLLHKKVVYLIETGILGYYLMGTLEKGVGSPHIYQRGIAKITAPYSHPAPDQHHLCDERFVFIICICMGMRSLHQLRSVTGSPHYWRGCHARTASGPLAARTLAMRRSPPPYSEIRGPREFHSLSTRRRCGYSEVVSRLTKAFAGVVSKIGDPLLPETLIGPLHTPAAMEAFKKTVAEAVKQGGKIEFGGKVIEREGFFVEPTIITGLSHDSPLVQTECFAPIVYCIEIPDLKTGIAYNNEVEQGLSSSLFTENLGDIFKWIGPHGSDCGIVNINIPTNGAEVGGAFGGEKATGGGRECGSDSWKNYMRRSTVTINYSGAIKLAQNIKFGDD</sequence>
<reference evidence="1 2" key="1">
    <citation type="journal article" date="2022" name="Genome Biol. Evol.">
        <title>The Spruce Budworm Genome: Reconstructing the Evolutionary History of Antifreeze Proteins.</title>
        <authorList>
            <person name="Beliveau C."/>
            <person name="Gagne P."/>
            <person name="Picq S."/>
            <person name="Vernygora O."/>
            <person name="Keeling C.I."/>
            <person name="Pinkney K."/>
            <person name="Doucet D."/>
            <person name="Wen F."/>
            <person name="Johnston J.S."/>
            <person name="Maaroufi H."/>
            <person name="Boyle B."/>
            <person name="Laroche J."/>
            <person name="Dewar K."/>
            <person name="Juretic N."/>
            <person name="Blackburn G."/>
            <person name="Nisole A."/>
            <person name="Brunet B."/>
            <person name="Brandao M."/>
            <person name="Lumley L."/>
            <person name="Duan J."/>
            <person name="Quan G."/>
            <person name="Lucarotti C.J."/>
            <person name="Roe A.D."/>
            <person name="Sperling F.A.H."/>
            <person name="Levesque R.C."/>
            <person name="Cusson M."/>
        </authorList>
    </citation>
    <scope>NUCLEOTIDE SEQUENCE [LARGE SCALE GENOMIC DNA]</scope>
    <source>
        <strain evidence="1">Glfc:IPQL:Cfum</strain>
    </source>
</reference>